<name>A0ABW1Z280_9RHOB</name>
<comment type="caution">
    <text evidence="2">The sequence shown here is derived from an EMBL/GenBank/DDBJ whole genome shotgun (WGS) entry which is preliminary data.</text>
</comment>
<keyword evidence="3" id="KW-1185">Reference proteome</keyword>
<sequence>MTMQETLTLLPEWLIWWFNWLVFAVAVLPLALLIWPQSRRVGVIAVLASILTGAAVYGMFRQMGYVKLLGLPHLLIWGRWRSICSANRQKTPCRLPRVGSFA</sequence>
<feature type="transmembrane region" description="Helical" evidence="1">
    <location>
        <begin position="13"/>
        <end position="34"/>
    </location>
</feature>
<evidence type="ECO:0000313" key="3">
    <source>
        <dbReference type="Proteomes" id="UP001596403"/>
    </source>
</evidence>
<gene>
    <name evidence="2" type="ORF">ACFQAU_17340</name>
</gene>
<evidence type="ECO:0000256" key="1">
    <source>
        <dbReference type="SAM" id="Phobius"/>
    </source>
</evidence>
<dbReference type="EMBL" id="JBHSWA010000001">
    <property type="protein sequence ID" value="MFC6643191.1"/>
    <property type="molecule type" value="Genomic_DNA"/>
</dbReference>
<feature type="transmembrane region" description="Helical" evidence="1">
    <location>
        <begin position="41"/>
        <end position="60"/>
    </location>
</feature>
<dbReference type="RefSeq" id="WP_386283672.1">
    <property type="nucleotide sequence ID" value="NZ_JBHSWA010000001.1"/>
</dbReference>
<proteinExistence type="predicted"/>
<evidence type="ECO:0000313" key="2">
    <source>
        <dbReference type="EMBL" id="MFC6643191.1"/>
    </source>
</evidence>
<reference evidence="3" key="1">
    <citation type="journal article" date="2019" name="Int. J. Syst. Evol. Microbiol.">
        <title>The Global Catalogue of Microorganisms (GCM) 10K type strain sequencing project: providing services to taxonomists for standard genome sequencing and annotation.</title>
        <authorList>
            <consortium name="The Broad Institute Genomics Platform"/>
            <consortium name="The Broad Institute Genome Sequencing Center for Infectious Disease"/>
            <person name="Wu L."/>
            <person name="Ma J."/>
        </authorList>
    </citation>
    <scope>NUCLEOTIDE SEQUENCE [LARGE SCALE GENOMIC DNA]</scope>
    <source>
        <strain evidence="3">NBRC 111368</strain>
    </source>
</reference>
<organism evidence="2 3">
    <name type="scientific">Sulfitobacter profundi</name>
    <dbReference type="NCBI Taxonomy" id="2679961"/>
    <lineage>
        <taxon>Bacteria</taxon>
        <taxon>Pseudomonadati</taxon>
        <taxon>Pseudomonadota</taxon>
        <taxon>Alphaproteobacteria</taxon>
        <taxon>Rhodobacterales</taxon>
        <taxon>Roseobacteraceae</taxon>
        <taxon>Sulfitobacter</taxon>
    </lineage>
</organism>
<keyword evidence="1" id="KW-1133">Transmembrane helix</keyword>
<keyword evidence="1" id="KW-0812">Transmembrane</keyword>
<protein>
    <submittedName>
        <fullName evidence="2">Uncharacterized protein</fullName>
    </submittedName>
</protein>
<keyword evidence="1" id="KW-0472">Membrane</keyword>
<accession>A0ABW1Z280</accession>
<dbReference type="Proteomes" id="UP001596403">
    <property type="component" value="Unassembled WGS sequence"/>
</dbReference>